<feature type="chain" id="PRO_5029514714" description="Natriuretic peptides B" evidence="12">
    <location>
        <begin position="26"/>
        <end position="127"/>
    </location>
</feature>
<dbReference type="GO" id="GO:0007218">
    <property type="term" value="P:neuropeptide signaling pathway"/>
    <property type="evidence" value="ECO:0007669"/>
    <property type="project" value="TreeGrafter"/>
</dbReference>
<comment type="caution">
    <text evidence="13">The sequence shown here is derived from an EMBL/GenBank/DDBJ whole genome shotgun (WGS) entry which is preliminary data.</text>
</comment>
<dbReference type="GO" id="GO:0006182">
    <property type="term" value="P:cGMP biosynthetic process"/>
    <property type="evidence" value="ECO:0007669"/>
    <property type="project" value="TreeGrafter"/>
</dbReference>
<keyword evidence="14" id="KW-1185">Reference proteome</keyword>
<dbReference type="GO" id="GO:0005615">
    <property type="term" value="C:extracellular space"/>
    <property type="evidence" value="ECO:0007669"/>
    <property type="project" value="TreeGrafter"/>
</dbReference>
<evidence type="ECO:0000256" key="12">
    <source>
        <dbReference type="SAM" id="SignalP"/>
    </source>
</evidence>
<dbReference type="PRINTS" id="PR00712">
    <property type="entry name" value="BNATPEPTIDE"/>
</dbReference>
<dbReference type="GO" id="GO:0019934">
    <property type="term" value="P:cGMP-mediated signaling"/>
    <property type="evidence" value="ECO:0007669"/>
    <property type="project" value="TreeGrafter"/>
</dbReference>
<evidence type="ECO:0000256" key="10">
    <source>
        <dbReference type="ARBA" id="ARBA00045790"/>
    </source>
</evidence>
<comment type="subcellular location">
    <subcellularLocation>
        <location evidence="1">Secreted</location>
    </subcellularLocation>
</comment>
<evidence type="ECO:0000256" key="5">
    <source>
        <dbReference type="ARBA" id="ARBA00022858"/>
    </source>
</evidence>
<dbReference type="SMART" id="SM00183">
    <property type="entry name" value="NAT_PEP"/>
    <property type="match status" value="1"/>
</dbReference>
<proteinExistence type="predicted"/>
<dbReference type="EMBL" id="JACAGB010000034">
    <property type="protein sequence ID" value="KAF6294363.1"/>
    <property type="molecule type" value="Genomic_DNA"/>
</dbReference>
<dbReference type="GO" id="GO:0005737">
    <property type="term" value="C:cytoplasm"/>
    <property type="evidence" value="ECO:0007669"/>
    <property type="project" value="TreeGrafter"/>
</dbReference>
<dbReference type="Pfam" id="PF00212">
    <property type="entry name" value="ANP"/>
    <property type="match status" value="1"/>
</dbReference>
<dbReference type="Proteomes" id="UP000558488">
    <property type="component" value="Unassembled WGS sequence"/>
</dbReference>
<keyword evidence="3" id="KW-0964">Secreted</keyword>
<feature type="signal peptide" evidence="12">
    <location>
        <begin position="1"/>
        <end position="25"/>
    </location>
</feature>
<evidence type="ECO:0000256" key="4">
    <source>
        <dbReference type="ARBA" id="ARBA00022729"/>
    </source>
</evidence>
<dbReference type="GO" id="GO:0007168">
    <property type="term" value="P:receptor guanylyl cyclase signaling pathway"/>
    <property type="evidence" value="ECO:0007669"/>
    <property type="project" value="TreeGrafter"/>
</dbReference>
<feature type="region of interest" description="Disordered" evidence="11">
    <location>
        <begin position="27"/>
        <end position="99"/>
    </location>
</feature>
<protein>
    <recommendedName>
        <fullName evidence="2">Natriuretic peptides B</fullName>
    </recommendedName>
    <alternativeName>
        <fullName evidence="7">Brain natriuretic factor prohormone</fullName>
    </alternativeName>
    <alternativeName>
        <fullName evidence="8">Gamma-brain natriuretic peptide</fullName>
    </alternativeName>
    <alternativeName>
        <fullName evidence="9">Iso-ANP</fullName>
    </alternativeName>
</protein>
<evidence type="ECO:0000313" key="13">
    <source>
        <dbReference type="EMBL" id="KAF6294363.1"/>
    </source>
</evidence>
<organism evidence="13 14">
    <name type="scientific">Pipistrellus kuhlii</name>
    <name type="common">Kuhl's pipistrelle</name>
    <dbReference type="NCBI Taxonomy" id="59472"/>
    <lineage>
        <taxon>Eukaryota</taxon>
        <taxon>Metazoa</taxon>
        <taxon>Chordata</taxon>
        <taxon>Craniata</taxon>
        <taxon>Vertebrata</taxon>
        <taxon>Euteleostomi</taxon>
        <taxon>Mammalia</taxon>
        <taxon>Eutheria</taxon>
        <taxon>Laurasiatheria</taxon>
        <taxon>Chiroptera</taxon>
        <taxon>Yangochiroptera</taxon>
        <taxon>Vespertilionidae</taxon>
        <taxon>Pipistrellus</taxon>
    </lineage>
</organism>
<evidence type="ECO:0000256" key="7">
    <source>
        <dbReference type="ARBA" id="ARBA00031802"/>
    </source>
</evidence>
<feature type="compositionally biased region" description="Low complexity" evidence="11">
    <location>
        <begin position="59"/>
        <end position="68"/>
    </location>
</feature>
<keyword evidence="5" id="KW-0838">Vasoactive</keyword>
<dbReference type="GO" id="GO:0003085">
    <property type="term" value="P:negative regulation of systemic arterial blood pressure"/>
    <property type="evidence" value="ECO:0007669"/>
    <property type="project" value="TreeGrafter"/>
</dbReference>
<keyword evidence="4 12" id="KW-0732">Signal</keyword>
<dbReference type="InterPro" id="IPR000663">
    <property type="entry name" value="Natr_peptide"/>
</dbReference>
<evidence type="ECO:0000256" key="2">
    <source>
        <dbReference type="ARBA" id="ARBA00020075"/>
    </source>
</evidence>
<dbReference type="PANTHER" id="PTHR14066">
    <property type="entry name" value="ATRIAL NATRIURETIC FACTOR PRECURSOR"/>
    <property type="match status" value="1"/>
</dbReference>
<dbReference type="GO" id="GO:0051427">
    <property type="term" value="F:hormone receptor binding"/>
    <property type="evidence" value="ECO:0007669"/>
    <property type="project" value="TreeGrafter"/>
</dbReference>
<dbReference type="GO" id="GO:0097746">
    <property type="term" value="P:blood vessel diameter maintenance"/>
    <property type="evidence" value="ECO:0007669"/>
    <property type="project" value="UniProtKB-KW"/>
</dbReference>
<evidence type="ECO:0000256" key="1">
    <source>
        <dbReference type="ARBA" id="ARBA00004613"/>
    </source>
</evidence>
<evidence type="ECO:0000256" key="8">
    <source>
        <dbReference type="ARBA" id="ARBA00032322"/>
    </source>
</evidence>
<accession>A0A7J7T1I5</accession>
<evidence type="ECO:0000256" key="11">
    <source>
        <dbReference type="SAM" id="MobiDB-lite"/>
    </source>
</evidence>
<dbReference type="PANTHER" id="PTHR14066:SF10">
    <property type="entry name" value="NATRIURETIC PEPTIDES B"/>
    <property type="match status" value="1"/>
</dbReference>
<keyword evidence="6" id="KW-1015">Disulfide bond</keyword>
<sequence length="127" mass="13538">MDLQTGLSRALLLLLFLHLMLLGRSHPLGGPSPAPHSELSGAQESPDHLLGTGGKLQEEQAAPEHPQQGRGSKAVGETRRAASAAGLGPQDKVLRGPKRMRDSGCFGWRMDRIGSFTGLGCNVLKRH</sequence>
<evidence type="ECO:0000256" key="6">
    <source>
        <dbReference type="ARBA" id="ARBA00023157"/>
    </source>
</evidence>
<comment type="function">
    <text evidence="10">Cardiac hormone that plays a key role in mediating cardio-renal homeostasis. May also function as a paracrine antifibrotic factor in the heart. Acts by specifically binding and stimulating NPR1 to produce cGMP, which in turn activates effector proteins that drive various biological responses. Involved in regulating the extracellular fluid volume and maintaining the fluid-electrolyte balance through natriuresis, diuresis, vasorelaxation, and inhibition of renin and aldosterone secretion. Binds the clearance receptor NPR3.</text>
</comment>
<evidence type="ECO:0000256" key="3">
    <source>
        <dbReference type="ARBA" id="ARBA00022525"/>
    </source>
</evidence>
<dbReference type="InterPro" id="IPR002408">
    <property type="entry name" value="Natriuretic_peptide_brain"/>
</dbReference>
<name>A0A7J7T1I5_PIPKU</name>
<evidence type="ECO:0000313" key="14">
    <source>
        <dbReference type="Proteomes" id="UP000558488"/>
    </source>
</evidence>
<reference evidence="13 14" key="1">
    <citation type="journal article" date="2020" name="Nature">
        <title>Six reference-quality genomes reveal evolution of bat adaptations.</title>
        <authorList>
            <person name="Jebb D."/>
            <person name="Huang Z."/>
            <person name="Pippel M."/>
            <person name="Hughes G.M."/>
            <person name="Lavrichenko K."/>
            <person name="Devanna P."/>
            <person name="Winkler S."/>
            <person name="Jermiin L.S."/>
            <person name="Skirmuntt E.C."/>
            <person name="Katzourakis A."/>
            <person name="Burkitt-Gray L."/>
            <person name="Ray D.A."/>
            <person name="Sullivan K.A.M."/>
            <person name="Roscito J.G."/>
            <person name="Kirilenko B.M."/>
            <person name="Davalos L.M."/>
            <person name="Corthals A.P."/>
            <person name="Power M.L."/>
            <person name="Jones G."/>
            <person name="Ransome R.D."/>
            <person name="Dechmann D.K.N."/>
            <person name="Locatelli A.G."/>
            <person name="Puechmaille S.J."/>
            <person name="Fedrigo O."/>
            <person name="Jarvis E.D."/>
            <person name="Hiller M."/>
            <person name="Vernes S.C."/>
            <person name="Myers E.W."/>
            <person name="Teeling E.C."/>
        </authorList>
    </citation>
    <scope>NUCLEOTIDE SEQUENCE [LARGE SCALE GENOMIC DNA]</scope>
    <source>
        <strain evidence="13">MPipKuh1</strain>
        <tissue evidence="13">Flight muscle</tissue>
    </source>
</reference>
<evidence type="ECO:0000256" key="9">
    <source>
        <dbReference type="ARBA" id="ARBA00032369"/>
    </source>
</evidence>
<dbReference type="GO" id="GO:0005179">
    <property type="term" value="F:hormone activity"/>
    <property type="evidence" value="ECO:0007669"/>
    <property type="project" value="InterPro"/>
</dbReference>
<dbReference type="AlphaFoldDB" id="A0A7J7T1I5"/>
<gene>
    <name evidence="13" type="ORF">mPipKuh1_012526</name>
</gene>
<dbReference type="InterPro" id="IPR050787">
    <property type="entry name" value="Natriuretic_peptide"/>
</dbReference>